<dbReference type="RefSeq" id="WP_254575627.1">
    <property type="nucleotide sequence ID" value="NZ_CP100595.1"/>
</dbReference>
<protein>
    <recommendedName>
        <fullName evidence="3">DUF481 domain-containing protein</fullName>
    </recommendedName>
</protein>
<evidence type="ECO:0000313" key="1">
    <source>
        <dbReference type="EMBL" id="UTJ05446.1"/>
    </source>
</evidence>
<keyword evidence="2" id="KW-1185">Reference proteome</keyword>
<evidence type="ECO:0000313" key="2">
    <source>
        <dbReference type="Proteomes" id="UP001060012"/>
    </source>
</evidence>
<organism evidence="1 2">
    <name type="scientific">Arcobacter roscoffensis</name>
    <dbReference type="NCBI Taxonomy" id="2961520"/>
    <lineage>
        <taxon>Bacteria</taxon>
        <taxon>Pseudomonadati</taxon>
        <taxon>Campylobacterota</taxon>
        <taxon>Epsilonproteobacteria</taxon>
        <taxon>Campylobacterales</taxon>
        <taxon>Arcobacteraceae</taxon>
        <taxon>Arcobacter</taxon>
    </lineage>
</organism>
<dbReference type="Proteomes" id="UP001060012">
    <property type="component" value="Chromosome"/>
</dbReference>
<dbReference type="EMBL" id="CP100595">
    <property type="protein sequence ID" value="UTJ05446.1"/>
    <property type="molecule type" value="Genomic_DNA"/>
</dbReference>
<reference evidence="1" key="1">
    <citation type="submission" date="2022-07" db="EMBL/GenBank/DDBJ databases">
        <title>Arcobacter roscoffensis sp. nov., a marine bacterium isolated from coastal seawater collected from Roscoff, France.</title>
        <authorList>
            <person name="Pascual J."/>
            <person name="Lepeaux C."/>
            <person name="Methner A."/>
            <person name="Overmann J."/>
        </authorList>
    </citation>
    <scope>NUCLEOTIDE SEQUENCE</scope>
    <source>
        <strain evidence="1">ARW1-2F2</strain>
    </source>
</reference>
<evidence type="ECO:0008006" key="3">
    <source>
        <dbReference type="Google" id="ProtNLM"/>
    </source>
</evidence>
<proteinExistence type="predicted"/>
<accession>A0ABY5DZR3</accession>
<sequence length="275" mass="31638">MKKLILVAITPFICFAQMDDYLPLSEFSDDKKIEYNFTEKQKKQELKKKKTVVEPVSEYKEEIVQTPVKQEVEVIEVRKSILNDEVKQEDVLENKSSFSIDNNIIEVKFEYSPTDIDISSSAGSLSESANAFSPIISVQNNNDKFSFEFFMTDKKFETKVYKLNYKRIFDKFKIGAGLNRYEISANSLKARENYLSIQGNYTSNISNINNLWFDVEGSLGKGDNIDALEYKFTLGYQNDEFKESSYILGYKGKEFESDGVDLSYKGPFIGVKTLF</sequence>
<gene>
    <name evidence="1" type="ORF">NJU99_09215</name>
</gene>
<name>A0ABY5DZR3_9BACT</name>